<keyword evidence="3" id="KW-1185">Reference proteome</keyword>
<feature type="transmembrane region" description="Helical" evidence="1">
    <location>
        <begin position="35"/>
        <end position="55"/>
    </location>
</feature>
<dbReference type="Proteomes" id="UP000241829">
    <property type="component" value="Chromosome"/>
</dbReference>
<gene>
    <name evidence="2" type="ORF">C7H73_06300</name>
</gene>
<dbReference type="GO" id="GO:0043683">
    <property type="term" value="P:type IV pilus assembly"/>
    <property type="evidence" value="ECO:0007669"/>
    <property type="project" value="InterPro"/>
</dbReference>
<keyword evidence="1" id="KW-0812">Transmembrane</keyword>
<sequence length="307" mass="32869">MISKTIAAPAFHTRLEGANAFNAPLRQRGVTLLELMVGLTIGLLTIAVAMGALMVSRGVSGTVSDASDLQQQAAYVYRVIGQQLRQAGSVKLELDAKNQDPNRDATLAQTLDRYKVIDAAAPVAFETNATATNPVPAATDALNGTATSVVIGFRNYKEPSFAEPAKGMRFSNCLGENKGNALVTSNFTLNAVNSELRCIGDNPPAQPVARNVANFQVRYLVQTGAATGIPQLQYFNTVPATDWGRVQGVEVCLVLYGSEPIDLPPGTSYTDCDGITTVDMTALTGTRARRMHMVFRNVYQLRSQGLI</sequence>
<accession>A0A2P1NJW1</accession>
<dbReference type="RefSeq" id="WP_106845878.1">
    <property type="nucleotide sequence ID" value="NZ_CP027792.1"/>
</dbReference>
<dbReference type="PROSITE" id="PS00409">
    <property type="entry name" value="PROKAR_NTER_METHYL"/>
    <property type="match status" value="1"/>
</dbReference>
<evidence type="ECO:0000256" key="1">
    <source>
        <dbReference type="SAM" id="Phobius"/>
    </source>
</evidence>
<dbReference type="NCBIfam" id="TIGR02532">
    <property type="entry name" value="IV_pilin_GFxxxE"/>
    <property type="match status" value="1"/>
</dbReference>
<proteinExistence type="predicted"/>
<name>A0A2P1NJW1_9BURK</name>
<organism evidence="2 3">
    <name type="scientific">Pulveribacter suum</name>
    <dbReference type="NCBI Taxonomy" id="2116657"/>
    <lineage>
        <taxon>Bacteria</taxon>
        <taxon>Pseudomonadati</taxon>
        <taxon>Pseudomonadota</taxon>
        <taxon>Betaproteobacteria</taxon>
        <taxon>Burkholderiales</taxon>
        <taxon>Comamonadaceae</taxon>
        <taxon>Pulveribacter</taxon>
    </lineage>
</organism>
<dbReference type="OrthoDB" id="8752043at2"/>
<dbReference type="KEGG" id="melm:C7H73_06300"/>
<dbReference type="EMBL" id="CP027792">
    <property type="protein sequence ID" value="AVP57322.1"/>
    <property type="molecule type" value="Genomic_DNA"/>
</dbReference>
<dbReference type="AlphaFoldDB" id="A0A2P1NJW1"/>
<evidence type="ECO:0000313" key="2">
    <source>
        <dbReference type="EMBL" id="AVP57322.1"/>
    </source>
</evidence>
<dbReference type="Pfam" id="PF07963">
    <property type="entry name" value="N_methyl"/>
    <property type="match status" value="1"/>
</dbReference>
<dbReference type="Pfam" id="PF16074">
    <property type="entry name" value="PilW"/>
    <property type="match status" value="1"/>
</dbReference>
<reference evidence="3" key="1">
    <citation type="submission" date="2018-03" db="EMBL/GenBank/DDBJ databases">
        <title>Genome sequencing of Melaminivora sp. strain SC2-7.</title>
        <authorList>
            <person name="Kim S.-J."/>
            <person name="Heo J."/>
            <person name="Ahn J.-H."/>
            <person name="Kwon S.-W."/>
        </authorList>
    </citation>
    <scope>NUCLEOTIDE SEQUENCE [LARGE SCALE GENOMIC DNA]</scope>
    <source>
        <strain evidence="3">SC2-7</strain>
    </source>
</reference>
<dbReference type="InterPro" id="IPR012902">
    <property type="entry name" value="N_methyl_site"/>
</dbReference>
<evidence type="ECO:0000313" key="3">
    <source>
        <dbReference type="Proteomes" id="UP000241829"/>
    </source>
</evidence>
<keyword evidence="1" id="KW-0472">Membrane</keyword>
<protein>
    <submittedName>
        <fullName evidence="2">Prepilin-type cleavage/methylation domain-containing protein</fullName>
    </submittedName>
</protein>
<dbReference type="InterPro" id="IPR032092">
    <property type="entry name" value="PilW"/>
</dbReference>
<keyword evidence="1" id="KW-1133">Transmembrane helix</keyword>